<organism evidence="1 2">
    <name type="scientific">Flavobacterium succinicans</name>
    <dbReference type="NCBI Taxonomy" id="29536"/>
    <lineage>
        <taxon>Bacteria</taxon>
        <taxon>Pseudomonadati</taxon>
        <taxon>Bacteroidota</taxon>
        <taxon>Flavobacteriia</taxon>
        <taxon>Flavobacteriales</taxon>
        <taxon>Flavobacteriaceae</taxon>
        <taxon>Flavobacterium</taxon>
    </lineage>
</organism>
<dbReference type="eggNOG" id="COG5512">
    <property type="taxonomic scope" value="Bacteria"/>
</dbReference>
<dbReference type="PANTHER" id="PTHR36456:SF1">
    <property type="entry name" value="UPF0232 PROTEIN SCO3875"/>
    <property type="match status" value="1"/>
</dbReference>
<dbReference type="Proteomes" id="UP000182961">
    <property type="component" value="Unassembled WGS sequence"/>
</dbReference>
<sequence>MAKRLNNQNTVGDVLKHIIEANKLQTGLNQIDVREAWKNLMGNGVNSYTQDVVLKGNILYVALTSSVLREELSHGKSKIIAMINEELRRDVVRDVVLR</sequence>
<name>A0A1I4T9T1_9FLAO</name>
<dbReference type="InterPro" id="IPR007922">
    <property type="entry name" value="DciA-like"/>
</dbReference>
<gene>
    <name evidence="1" type="ORF">SAMN05444143_10232</name>
</gene>
<proteinExistence type="predicted"/>
<protein>
    <recommendedName>
        <fullName evidence="3">RNA-binding protein</fullName>
    </recommendedName>
</protein>
<accession>A0A1I4T9T1</accession>
<keyword evidence="2" id="KW-1185">Reference proteome</keyword>
<dbReference type="RefSeq" id="WP_024980260.1">
    <property type="nucleotide sequence ID" value="NZ_CBCRUM010000023.1"/>
</dbReference>
<evidence type="ECO:0000313" key="1">
    <source>
        <dbReference type="EMBL" id="SFM73436.1"/>
    </source>
</evidence>
<dbReference type="AlphaFoldDB" id="A0A1I4T9T1"/>
<evidence type="ECO:0008006" key="3">
    <source>
        <dbReference type="Google" id="ProtNLM"/>
    </source>
</evidence>
<dbReference type="PANTHER" id="PTHR36456">
    <property type="entry name" value="UPF0232 PROTEIN SCO3875"/>
    <property type="match status" value="1"/>
</dbReference>
<reference evidence="2" key="1">
    <citation type="submission" date="2016-10" db="EMBL/GenBank/DDBJ databases">
        <authorList>
            <person name="Varghese N."/>
            <person name="Submissions S."/>
        </authorList>
    </citation>
    <scope>NUCLEOTIDE SEQUENCE [LARGE SCALE GENOMIC DNA]</scope>
    <source>
        <strain evidence="2">DSM 4002</strain>
    </source>
</reference>
<dbReference type="Pfam" id="PF05258">
    <property type="entry name" value="DciA"/>
    <property type="match status" value="1"/>
</dbReference>
<dbReference type="STRING" id="29536.FLB_14500"/>
<dbReference type="EMBL" id="FOUT01000002">
    <property type="protein sequence ID" value="SFM73436.1"/>
    <property type="molecule type" value="Genomic_DNA"/>
</dbReference>
<evidence type="ECO:0000313" key="2">
    <source>
        <dbReference type="Proteomes" id="UP000182961"/>
    </source>
</evidence>